<keyword evidence="1" id="KW-0808">Transferase</keyword>
<dbReference type="GeneID" id="32878313"/>
<dbReference type="Proteomes" id="UP000203507">
    <property type="component" value="Segment"/>
</dbReference>
<dbReference type="GO" id="GO:0016740">
    <property type="term" value="F:transferase activity"/>
    <property type="evidence" value="ECO:0007669"/>
    <property type="project" value="UniProtKB-KW"/>
</dbReference>
<sequence length="139" mass="16359">MEYLETGEENIKDGNLSLLYPGISPALDQLITADPDYYDSRECYKTQLFINPSTCDSLGLDFRRGHWDPLSKGWPHWATQLLEFDDEVIIIINSLRTDYNRLITSPTLRIRYVWKRIKQLGQLIRRWVAFQLATPIRRV</sequence>
<protein>
    <submittedName>
        <fullName evidence="1">Putative transferase protein</fullName>
    </submittedName>
</protein>
<keyword evidence="2" id="KW-1185">Reference proteome</keyword>
<evidence type="ECO:0000313" key="1">
    <source>
        <dbReference type="EMBL" id="ARR28979.1"/>
    </source>
</evidence>
<dbReference type="KEGG" id="vg:32878313"/>
<organism evidence="1">
    <name type="scientific">Ranid herpesvirus 3</name>
    <dbReference type="NCBI Taxonomy" id="1987509"/>
    <lineage>
        <taxon>Viruses</taxon>
        <taxon>Duplodnaviria</taxon>
        <taxon>Heunggongvirae</taxon>
        <taxon>Peploviricota</taxon>
        <taxon>Herviviricetes</taxon>
        <taxon>Herpesvirales</taxon>
        <taxon>Alloherpesviridae</taxon>
        <taxon>Batravirus</taxon>
        <taxon>Batravirus ranidallo3</taxon>
    </lineage>
</organism>
<dbReference type="RefSeq" id="YP_009362488.1">
    <property type="nucleotide sequence ID" value="NC_034618.1"/>
</dbReference>
<evidence type="ECO:0000313" key="2">
    <source>
        <dbReference type="Proteomes" id="UP000203507"/>
    </source>
</evidence>
<proteinExistence type="predicted"/>
<name>A0A1X9T5J7_9VIRU</name>
<accession>A0A1X9T5J7</accession>
<dbReference type="EMBL" id="KX832224">
    <property type="protein sequence ID" value="ARR28979.1"/>
    <property type="molecule type" value="Genomic_DNA"/>
</dbReference>
<reference evidence="1" key="1">
    <citation type="journal article" date="2017" name="Vet. Pathol.">
        <title>Ranid Herpesvirus 3 and Proliferative Dermatitis in Free-Ranging Wild Common Frogs (Rana Temporaria).</title>
        <authorList>
            <person name="Origgi F.C."/>
            <person name="Schmidt B.R."/>
            <person name="Lohmann P."/>
            <person name="Otten P."/>
            <person name="Akdesir E."/>
            <person name="Gaschen V."/>
            <person name="Aguilar-Bultet L."/>
            <person name="Wahli T."/>
            <person name="Sattler U."/>
            <person name="Stoffel M.H."/>
        </authorList>
    </citation>
    <scope>NUCLEOTIDE SEQUENCE [LARGE SCALE GENOMIC DNA]</scope>
    <source>
        <strain evidence="1">FO1_2015</strain>
    </source>
</reference>